<sequence length="104" mass="11915">MTTGNLEAMKKIESEKNSVLNEYSERLSAETAARKREIIMLNRRITVLMQENTVLRSSLASSKNSRFDGDINSLLQDQQNLIATLKEECELLANRLREERKASK</sequence>
<proteinExistence type="predicted"/>
<dbReference type="AlphaFoldDB" id="A0A158Q9Z9"/>
<evidence type="ECO:0000313" key="2">
    <source>
        <dbReference type="EMBL" id="VDD88227.1"/>
    </source>
</evidence>
<gene>
    <name evidence="2" type="ORF">EVEC_LOCUS3370</name>
</gene>
<protein>
    <submittedName>
        <fullName evidence="2 4">Uncharacterized protein</fullName>
    </submittedName>
</protein>
<reference evidence="2 3" key="2">
    <citation type="submission" date="2018-10" db="EMBL/GenBank/DDBJ databases">
        <authorList>
            <consortium name="Pathogen Informatics"/>
        </authorList>
    </citation>
    <scope>NUCLEOTIDE SEQUENCE [LARGE SCALE GENOMIC DNA]</scope>
</reference>
<dbReference type="Proteomes" id="UP000274131">
    <property type="component" value="Unassembled WGS sequence"/>
</dbReference>
<evidence type="ECO:0000313" key="3">
    <source>
        <dbReference type="Proteomes" id="UP000274131"/>
    </source>
</evidence>
<dbReference type="WBParaSite" id="EVEC_0000366201-mRNA-1">
    <property type="protein sequence ID" value="EVEC_0000366201-mRNA-1"/>
    <property type="gene ID" value="EVEC_0000366201"/>
</dbReference>
<keyword evidence="3" id="KW-1185">Reference proteome</keyword>
<accession>A0A158Q9Z9</accession>
<evidence type="ECO:0000256" key="1">
    <source>
        <dbReference type="SAM" id="Coils"/>
    </source>
</evidence>
<keyword evidence="1" id="KW-0175">Coiled coil</keyword>
<reference evidence="4" key="1">
    <citation type="submission" date="2016-04" db="UniProtKB">
        <authorList>
            <consortium name="WormBaseParasite"/>
        </authorList>
    </citation>
    <scope>IDENTIFICATION</scope>
</reference>
<dbReference type="EMBL" id="UXUI01007578">
    <property type="protein sequence ID" value="VDD88227.1"/>
    <property type="molecule type" value="Genomic_DNA"/>
</dbReference>
<organism evidence="4">
    <name type="scientific">Enterobius vermicularis</name>
    <name type="common">Human pinworm</name>
    <dbReference type="NCBI Taxonomy" id="51028"/>
    <lineage>
        <taxon>Eukaryota</taxon>
        <taxon>Metazoa</taxon>
        <taxon>Ecdysozoa</taxon>
        <taxon>Nematoda</taxon>
        <taxon>Chromadorea</taxon>
        <taxon>Rhabditida</taxon>
        <taxon>Spirurina</taxon>
        <taxon>Oxyuridomorpha</taxon>
        <taxon>Oxyuroidea</taxon>
        <taxon>Oxyuridae</taxon>
        <taxon>Enterobius</taxon>
    </lineage>
</organism>
<feature type="coiled-coil region" evidence="1">
    <location>
        <begin position="75"/>
        <end position="102"/>
    </location>
</feature>
<name>A0A158Q9Z9_ENTVE</name>
<dbReference type="OrthoDB" id="5832107at2759"/>
<evidence type="ECO:0000313" key="4">
    <source>
        <dbReference type="WBParaSite" id="EVEC_0000366201-mRNA-1"/>
    </source>
</evidence>